<comment type="subcellular location">
    <subcellularLocation>
        <location evidence="1">Membrane</location>
        <topology evidence="1">Multi-pass membrane protein</topology>
    </subcellularLocation>
</comment>
<comment type="caution">
    <text evidence="6">The sequence shown here is derived from an EMBL/GenBank/DDBJ whole genome shotgun (WGS) entry which is preliminary data.</text>
</comment>
<dbReference type="Pfam" id="PF04479">
    <property type="entry name" value="RTA1"/>
    <property type="match status" value="1"/>
</dbReference>
<proteinExistence type="predicted"/>
<dbReference type="PANTHER" id="PTHR31465:SF7">
    <property type="entry name" value="SPHINGOID LONG-CHAIN BASE TRANSPORTER RSB1"/>
    <property type="match status" value="1"/>
</dbReference>
<evidence type="ECO:0000256" key="3">
    <source>
        <dbReference type="ARBA" id="ARBA00022989"/>
    </source>
</evidence>
<dbReference type="GO" id="GO:0005886">
    <property type="term" value="C:plasma membrane"/>
    <property type="evidence" value="ECO:0007669"/>
    <property type="project" value="TreeGrafter"/>
</dbReference>
<reference evidence="6" key="1">
    <citation type="submission" date="2021-03" db="EMBL/GenBank/DDBJ databases">
        <authorList>
            <person name="Tagirdzhanova G."/>
        </authorList>
    </citation>
    <scope>NUCLEOTIDE SEQUENCE</scope>
</reference>
<evidence type="ECO:0000256" key="4">
    <source>
        <dbReference type="ARBA" id="ARBA00023136"/>
    </source>
</evidence>
<keyword evidence="7" id="KW-1185">Reference proteome</keyword>
<evidence type="ECO:0000256" key="5">
    <source>
        <dbReference type="SAM" id="Phobius"/>
    </source>
</evidence>
<dbReference type="GO" id="GO:0000324">
    <property type="term" value="C:fungal-type vacuole"/>
    <property type="evidence" value="ECO:0007669"/>
    <property type="project" value="TreeGrafter"/>
</dbReference>
<gene>
    <name evidence="6" type="ORF">IMSHALPRED_002756</name>
</gene>
<organism evidence="6 7">
    <name type="scientific">Imshaugia aleurites</name>
    <dbReference type="NCBI Taxonomy" id="172621"/>
    <lineage>
        <taxon>Eukaryota</taxon>
        <taxon>Fungi</taxon>
        <taxon>Dikarya</taxon>
        <taxon>Ascomycota</taxon>
        <taxon>Pezizomycotina</taxon>
        <taxon>Lecanoromycetes</taxon>
        <taxon>OSLEUM clade</taxon>
        <taxon>Lecanoromycetidae</taxon>
        <taxon>Lecanorales</taxon>
        <taxon>Lecanorineae</taxon>
        <taxon>Parmeliaceae</taxon>
        <taxon>Imshaugia</taxon>
    </lineage>
</organism>
<evidence type="ECO:0000256" key="2">
    <source>
        <dbReference type="ARBA" id="ARBA00022692"/>
    </source>
</evidence>
<feature type="transmembrane region" description="Helical" evidence="5">
    <location>
        <begin position="180"/>
        <end position="202"/>
    </location>
</feature>
<dbReference type="EMBL" id="CAJPDT010000150">
    <property type="protein sequence ID" value="CAF9941506.1"/>
    <property type="molecule type" value="Genomic_DNA"/>
</dbReference>
<dbReference type="AlphaFoldDB" id="A0A8H3PHN6"/>
<protein>
    <submittedName>
        <fullName evidence="6">Uncharacterized protein</fullName>
    </submittedName>
</protein>
<evidence type="ECO:0000313" key="6">
    <source>
        <dbReference type="EMBL" id="CAF9941506.1"/>
    </source>
</evidence>
<feature type="transmembrane region" description="Helical" evidence="5">
    <location>
        <begin position="102"/>
        <end position="122"/>
    </location>
</feature>
<evidence type="ECO:0000313" key="7">
    <source>
        <dbReference type="Proteomes" id="UP000664534"/>
    </source>
</evidence>
<sequence>MANSGHNPNGLISYGPNENCTLTPGPQYCPPIVGVYEYRPSLAANTTFIALFGLALVIHVVLGIKYKTWAFLFAVFWGCASELIGYGGRILMWENPFSFPGFLIQICCITLGPAFYSAAIYLTLSKIIIFLGPQYARFSPNLYYWVFIPCDIFSLVLQAVGGALSSVSSGTSKTAVDVAIAGLSFQVFTLCVFISLCVEFAVRYSRAQRIQQEKRSLPTSFKVIDELSDGYDGPLIHNEPLFIGLEGVMIVVAIYSLVIAHPGPIFGRPGAGSHGADVAVVSNGLVEQGMSTKQQSA</sequence>
<feature type="transmembrane region" description="Helical" evidence="5">
    <location>
        <begin position="69"/>
        <end position="90"/>
    </location>
</feature>
<evidence type="ECO:0000256" key="1">
    <source>
        <dbReference type="ARBA" id="ARBA00004141"/>
    </source>
</evidence>
<dbReference type="PANTHER" id="PTHR31465">
    <property type="entry name" value="PROTEIN RTA1-RELATED"/>
    <property type="match status" value="1"/>
</dbReference>
<keyword evidence="2 5" id="KW-0812">Transmembrane</keyword>
<dbReference type="OrthoDB" id="4521223at2759"/>
<dbReference type="Proteomes" id="UP000664534">
    <property type="component" value="Unassembled WGS sequence"/>
</dbReference>
<feature type="transmembrane region" description="Helical" evidence="5">
    <location>
        <begin position="42"/>
        <end position="62"/>
    </location>
</feature>
<feature type="transmembrane region" description="Helical" evidence="5">
    <location>
        <begin position="142"/>
        <end position="160"/>
    </location>
</feature>
<keyword evidence="4 5" id="KW-0472">Membrane</keyword>
<keyword evidence="3 5" id="KW-1133">Transmembrane helix</keyword>
<dbReference type="InterPro" id="IPR007568">
    <property type="entry name" value="RTA1"/>
</dbReference>
<accession>A0A8H3PHN6</accession>
<name>A0A8H3PHN6_9LECA</name>
<feature type="transmembrane region" description="Helical" evidence="5">
    <location>
        <begin position="241"/>
        <end position="260"/>
    </location>
</feature>